<feature type="active site" description="Proton acceptor; specific for D-alanine" evidence="7">
    <location>
        <position position="44"/>
    </location>
</feature>
<dbReference type="PANTHER" id="PTHR30511:SF0">
    <property type="entry name" value="ALANINE RACEMASE, CATABOLIC-RELATED"/>
    <property type="match status" value="1"/>
</dbReference>
<dbReference type="SMART" id="SM01005">
    <property type="entry name" value="Ala_racemase_C"/>
    <property type="match status" value="1"/>
</dbReference>
<dbReference type="SUPFAM" id="SSF50621">
    <property type="entry name" value="Alanine racemase C-terminal domain-like"/>
    <property type="match status" value="1"/>
</dbReference>
<evidence type="ECO:0000259" key="10">
    <source>
        <dbReference type="SMART" id="SM01005"/>
    </source>
</evidence>
<proteinExistence type="inferred from homology"/>
<keyword evidence="5 7" id="KW-0663">Pyridoxal phosphate</keyword>
<feature type="domain" description="Alanine racemase C-terminal" evidence="10">
    <location>
        <begin position="241"/>
        <end position="364"/>
    </location>
</feature>
<reference evidence="11" key="1">
    <citation type="journal article" date="2014" name="Int. J. Syst. Evol. Microbiol.">
        <title>Complete genome sequence of Corynebacterium casei LMG S-19264T (=DSM 44701T), isolated from a smear-ripened cheese.</title>
        <authorList>
            <consortium name="US DOE Joint Genome Institute (JGI-PGF)"/>
            <person name="Walter F."/>
            <person name="Albersmeier A."/>
            <person name="Kalinowski J."/>
            <person name="Ruckert C."/>
        </authorList>
    </citation>
    <scope>NUCLEOTIDE SEQUENCE</scope>
    <source>
        <strain evidence="11">VKM B-1513</strain>
    </source>
</reference>
<dbReference type="Gene3D" id="2.40.37.10">
    <property type="entry name" value="Lyase, Ornithine Decarboxylase, Chain A, domain 1"/>
    <property type="match status" value="1"/>
</dbReference>
<dbReference type="HAMAP" id="MF_01201">
    <property type="entry name" value="Ala_racemase"/>
    <property type="match status" value="1"/>
</dbReference>
<dbReference type="GO" id="GO:0030170">
    <property type="term" value="F:pyridoxal phosphate binding"/>
    <property type="evidence" value="ECO:0007669"/>
    <property type="project" value="UniProtKB-UniRule"/>
</dbReference>
<evidence type="ECO:0000256" key="8">
    <source>
        <dbReference type="PIRSR" id="PIRSR600821-50"/>
    </source>
</evidence>
<dbReference type="GO" id="GO:0030632">
    <property type="term" value="P:D-alanine biosynthetic process"/>
    <property type="evidence" value="ECO:0007669"/>
    <property type="project" value="UniProtKB-UniRule"/>
</dbReference>
<reference evidence="11" key="2">
    <citation type="submission" date="2023-01" db="EMBL/GenBank/DDBJ databases">
        <authorList>
            <person name="Sun Q."/>
            <person name="Evtushenko L."/>
        </authorList>
    </citation>
    <scope>NUCLEOTIDE SEQUENCE</scope>
    <source>
        <strain evidence="11">VKM B-1513</strain>
    </source>
</reference>
<dbReference type="InterPro" id="IPR000821">
    <property type="entry name" value="Ala_racemase"/>
</dbReference>
<name>A0A9W6MP82_9PROT</name>
<comment type="pathway">
    <text evidence="7">Amino-acid biosynthesis; D-alanine biosynthesis; D-alanine from L-alanine: step 1/1.</text>
</comment>
<feature type="binding site" evidence="7 9">
    <location>
        <position position="310"/>
    </location>
    <ligand>
        <name>substrate</name>
    </ligand>
</feature>
<sequence>MTTSPTDTRAEPAPRLIIDLATIQQNYRKVRDLAPGAEAGAVIKANAYGLGAMEVVPALADAGCRTFYVAHTSEGREARTALAGRPADIYVFNGFWPAELPALRDAELFPVINELAQLEQLREQAPDLPCALHFDTGMNRLGLGPEETDALIANPARLDAIDVRQIMSHLACADEPVYPLNARQLERFSRIREAFHGIPASLSNSAGILLGPDYHFDVLRPGLALFGGVPAPGYPSPFEPAVEIDAPILQIRTLRPGDTVGYGATFTADTPRRIATVAAGYADGLLRAFGNGGFGRIGETRVPILGRVSMDLIGVDVTDVDSPLTPGHPVCFLGGDIEDMADSAATISYEFLVRLGLRFHRIYKPAARRR</sequence>
<dbReference type="EMBL" id="BSFE01000010">
    <property type="protein sequence ID" value="GLK53365.1"/>
    <property type="molecule type" value="Genomic_DNA"/>
</dbReference>
<comment type="catalytic activity">
    <reaction evidence="1 7">
        <text>L-alanine = D-alanine</text>
        <dbReference type="Rhea" id="RHEA:20249"/>
        <dbReference type="ChEBI" id="CHEBI:57416"/>
        <dbReference type="ChEBI" id="CHEBI:57972"/>
        <dbReference type="EC" id="5.1.1.1"/>
    </reaction>
</comment>
<dbReference type="PRINTS" id="PR00992">
    <property type="entry name" value="ALARACEMASE"/>
</dbReference>
<comment type="cofactor">
    <cofactor evidence="2 7 8">
        <name>pyridoxal 5'-phosphate</name>
        <dbReference type="ChEBI" id="CHEBI:597326"/>
    </cofactor>
</comment>
<dbReference type="NCBIfam" id="TIGR00492">
    <property type="entry name" value="alr"/>
    <property type="match status" value="1"/>
</dbReference>
<keyword evidence="6 7" id="KW-0413">Isomerase</keyword>
<feature type="modified residue" description="N6-(pyridoxal phosphate)lysine" evidence="7 8">
    <location>
        <position position="44"/>
    </location>
</feature>
<dbReference type="GO" id="GO:0005829">
    <property type="term" value="C:cytosol"/>
    <property type="evidence" value="ECO:0007669"/>
    <property type="project" value="TreeGrafter"/>
</dbReference>
<evidence type="ECO:0000256" key="1">
    <source>
        <dbReference type="ARBA" id="ARBA00000316"/>
    </source>
</evidence>
<evidence type="ECO:0000256" key="5">
    <source>
        <dbReference type="ARBA" id="ARBA00022898"/>
    </source>
</evidence>
<dbReference type="InterPro" id="IPR011079">
    <property type="entry name" value="Ala_racemase_C"/>
</dbReference>
<accession>A0A9W6MP82</accession>
<dbReference type="SUPFAM" id="SSF51419">
    <property type="entry name" value="PLP-binding barrel"/>
    <property type="match status" value="1"/>
</dbReference>
<dbReference type="GO" id="GO:0008784">
    <property type="term" value="F:alanine racemase activity"/>
    <property type="evidence" value="ECO:0007669"/>
    <property type="project" value="UniProtKB-UniRule"/>
</dbReference>
<dbReference type="InterPro" id="IPR009006">
    <property type="entry name" value="Ala_racemase/Decarboxylase_C"/>
</dbReference>
<dbReference type="AlphaFoldDB" id="A0A9W6MP82"/>
<evidence type="ECO:0000256" key="9">
    <source>
        <dbReference type="PIRSR" id="PIRSR600821-52"/>
    </source>
</evidence>
<dbReference type="PROSITE" id="PS00395">
    <property type="entry name" value="ALANINE_RACEMASE"/>
    <property type="match status" value="1"/>
</dbReference>
<dbReference type="PANTHER" id="PTHR30511">
    <property type="entry name" value="ALANINE RACEMASE"/>
    <property type="match status" value="1"/>
</dbReference>
<dbReference type="Proteomes" id="UP001143486">
    <property type="component" value="Unassembled WGS sequence"/>
</dbReference>
<evidence type="ECO:0000313" key="12">
    <source>
        <dbReference type="Proteomes" id="UP001143486"/>
    </source>
</evidence>
<organism evidence="11 12">
    <name type="scientific">Maricaulis virginensis</name>
    <dbReference type="NCBI Taxonomy" id="144022"/>
    <lineage>
        <taxon>Bacteria</taxon>
        <taxon>Pseudomonadati</taxon>
        <taxon>Pseudomonadota</taxon>
        <taxon>Alphaproteobacteria</taxon>
        <taxon>Maricaulales</taxon>
        <taxon>Maricaulaceae</taxon>
        <taxon>Maricaulis</taxon>
    </lineage>
</organism>
<evidence type="ECO:0000256" key="3">
    <source>
        <dbReference type="ARBA" id="ARBA00007880"/>
    </source>
</evidence>
<dbReference type="InterPro" id="IPR020622">
    <property type="entry name" value="Ala_racemase_pyridoxalP-BS"/>
</dbReference>
<protein>
    <recommendedName>
        <fullName evidence="4 7">Alanine racemase</fullName>
        <ecNumber evidence="4 7">5.1.1.1</ecNumber>
    </recommendedName>
</protein>
<evidence type="ECO:0000313" key="11">
    <source>
        <dbReference type="EMBL" id="GLK53365.1"/>
    </source>
</evidence>
<evidence type="ECO:0000256" key="2">
    <source>
        <dbReference type="ARBA" id="ARBA00001933"/>
    </source>
</evidence>
<evidence type="ECO:0000256" key="4">
    <source>
        <dbReference type="ARBA" id="ARBA00013089"/>
    </source>
</evidence>
<dbReference type="Pfam" id="PF00842">
    <property type="entry name" value="Ala_racemase_C"/>
    <property type="match status" value="1"/>
</dbReference>
<comment type="similarity">
    <text evidence="3 7">Belongs to the alanine racemase family.</text>
</comment>
<dbReference type="RefSeq" id="WP_271187717.1">
    <property type="nucleotide sequence ID" value="NZ_BSFE01000010.1"/>
</dbReference>
<dbReference type="Gene3D" id="3.20.20.10">
    <property type="entry name" value="Alanine racemase"/>
    <property type="match status" value="1"/>
</dbReference>
<dbReference type="Pfam" id="PF01168">
    <property type="entry name" value="Ala_racemase_N"/>
    <property type="match status" value="1"/>
</dbReference>
<comment type="function">
    <text evidence="7">Catalyzes the interconversion of L-alanine and D-alanine. May also act on other amino acids.</text>
</comment>
<dbReference type="CDD" id="cd00430">
    <property type="entry name" value="PLPDE_III_AR"/>
    <property type="match status" value="1"/>
</dbReference>
<dbReference type="InterPro" id="IPR001608">
    <property type="entry name" value="Ala_racemase_N"/>
</dbReference>
<comment type="caution">
    <text evidence="11">The sequence shown here is derived from an EMBL/GenBank/DDBJ whole genome shotgun (WGS) entry which is preliminary data.</text>
</comment>
<gene>
    <name evidence="11" type="primary">dadB</name>
    <name evidence="11" type="ORF">GCM10017621_28730</name>
</gene>
<dbReference type="InterPro" id="IPR029066">
    <property type="entry name" value="PLP-binding_barrel"/>
</dbReference>
<feature type="binding site" evidence="7 9">
    <location>
        <position position="140"/>
    </location>
    <ligand>
        <name>substrate</name>
    </ligand>
</feature>
<keyword evidence="12" id="KW-1185">Reference proteome</keyword>
<evidence type="ECO:0000256" key="6">
    <source>
        <dbReference type="ARBA" id="ARBA00023235"/>
    </source>
</evidence>
<feature type="active site" description="Proton acceptor; specific for L-alanine" evidence="7">
    <location>
        <position position="262"/>
    </location>
</feature>
<evidence type="ECO:0000256" key="7">
    <source>
        <dbReference type="HAMAP-Rule" id="MF_01201"/>
    </source>
</evidence>
<dbReference type="EC" id="5.1.1.1" evidence="4 7"/>